<dbReference type="InterPro" id="IPR001415">
    <property type="entry name" value="PTH/PTH-rel"/>
</dbReference>
<evidence type="ECO:0000256" key="2">
    <source>
        <dbReference type="ARBA" id="ARBA00006307"/>
    </source>
</evidence>
<comment type="similarity">
    <text evidence="2">Belongs to the parathyroid hormone family.</text>
</comment>
<evidence type="ECO:0000256" key="9">
    <source>
        <dbReference type="ARBA" id="ARBA00032128"/>
    </source>
</evidence>
<evidence type="ECO:0000256" key="11">
    <source>
        <dbReference type="SAM" id="SignalP"/>
    </source>
</evidence>
<evidence type="ECO:0000256" key="6">
    <source>
        <dbReference type="ARBA" id="ARBA00022685"/>
    </source>
</evidence>
<organism evidence="12 13">
    <name type="scientific">Myotis myotis</name>
    <name type="common">Greater mouse-eared bat</name>
    <name type="synonym">Vespertilio myotis</name>
    <dbReference type="NCBI Taxonomy" id="51298"/>
    <lineage>
        <taxon>Eukaryota</taxon>
        <taxon>Metazoa</taxon>
        <taxon>Chordata</taxon>
        <taxon>Craniata</taxon>
        <taxon>Vertebrata</taxon>
        <taxon>Euteleostomi</taxon>
        <taxon>Mammalia</taxon>
        <taxon>Eutheria</taxon>
        <taxon>Laurasiatheria</taxon>
        <taxon>Chiroptera</taxon>
        <taxon>Yangochiroptera</taxon>
        <taxon>Vespertilionidae</taxon>
        <taxon>Myotis</taxon>
    </lineage>
</organism>
<gene>
    <name evidence="12" type="ORF">mMyoMyo1_016015</name>
</gene>
<dbReference type="GO" id="GO:0005179">
    <property type="term" value="F:hormone activity"/>
    <property type="evidence" value="ECO:0007669"/>
    <property type="project" value="UniProtKB-KW"/>
</dbReference>
<dbReference type="AlphaFoldDB" id="A0A7J7VKI1"/>
<proteinExistence type="inferred from homology"/>
<dbReference type="Proteomes" id="UP000527355">
    <property type="component" value="Unassembled WGS sequence"/>
</dbReference>
<dbReference type="EMBL" id="JABWUV010000010">
    <property type="protein sequence ID" value="KAF6325521.1"/>
    <property type="molecule type" value="Genomic_DNA"/>
</dbReference>
<accession>A0A7J7VKI1</accession>
<dbReference type="VEuPathDB" id="HostDB:LOC118663474"/>
<evidence type="ECO:0000256" key="8">
    <source>
        <dbReference type="ARBA" id="ARBA00022729"/>
    </source>
</evidence>
<keyword evidence="7" id="KW-0372">Hormone</keyword>
<keyword evidence="6" id="KW-0165">Cleavage on pair of basic residues</keyword>
<comment type="caution">
    <text evidence="12">The sequence shown here is derived from an EMBL/GenBank/DDBJ whole genome shotgun (WGS) entry which is preliminary data.</text>
</comment>
<dbReference type="GO" id="GO:0006874">
    <property type="term" value="P:intracellular calcium ion homeostasis"/>
    <property type="evidence" value="ECO:0007669"/>
    <property type="project" value="InterPro"/>
</dbReference>
<dbReference type="PANTHER" id="PTHR10541:SF2">
    <property type="entry name" value="PARATHYROID HORMONE"/>
    <property type="match status" value="1"/>
</dbReference>
<feature type="signal peptide" evidence="11">
    <location>
        <begin position="1"/>
        <end position="22"/>
    </location>
</feature>
<dbReference type="GO" id="GO:0005615">
    <property type="term" value="C:extracellular space"/>
    <property type="evidence" value="ECO:0007669"/>
    <property type="project" value="TreeGrafter"/>
</dbReference>
<evidence type="ECO:0000256" key="7">
    <source>
        <dbReference type="ARBA" id="ARBA00022702"/>
    </source>
</evidence>
<dbReference type="InterPro" id="IPR003625">
    <property type="entry name" value="PTH"/>
</dbReference>
<protein>
    <recommendedName>
        <fullName evidence="4">Parathyroid hormone</fullName>
    </recommendedName>
    <alternativeName>
        <fullName evidence="9">Parathyrin</fullName>
    </alternativeName>
</protein>
<evidence type="ECO:0000256" key="5">
    <source>
        <dbReference type="ARBA" id="ARBA00022525"/>
    </source>
</evidence>
<feature type="chain" id="PRO_5029658574" description="Parathyroid hormone" evidence="11">
    <location>
        <begin position="23"/>
        <end position="72"/>
    </location>
</feature>
<keyword evidence="13" id="KW-1185">Reference proteome</keyword>
<comment type="subunit">
    <text evidence="3">Interacts with PTH1R (via N-terminal extracellular domain).</text>
</comment>
<sequence length="72" mass="8377">MMSAKVMIVKVMIIMFAICVFAKSDGKPMKGETVGEIQLLYKLRKHLQNLERQEWLRKLLQEVILGESTVRK</sequence>
<evidence type="ECO:0000313" key="12">
    <source>
        <dbReference type="EMBL" id="KAF6325521.1"/>
    </source>
</evidence>
<dbReference type="PANTHER" id="PTHR10541">
    <property type="entry name" value="PARATHYROID HORMONE"/>
    <property type="match status" value="1"/>
</dbReference>
<dbReference type="SMART" id="SM00087">
    <property type="entry name" value="PTH"/>
    <property type="match status" value="1"/>
</dbReference>
<reference evidence="12 13" key="1">
    <citation type="journal article" date="2020" name="Nature">
        <title>Six reference-quality genomes reveal evolution of bat adaptations.</title>
        <authorList>
            <person name="Jebb D."/>
            <person name="Huang Z."/>
            <person name="Pippel M."/>
            <person name="Hughes G.M."/>
            <person name="Lavrichenko K."/>
            <person name="Devanna P."/>
            <person name="Winkler S."/>
            <person name="Jermiin L.S."/>
            <person name="Skirmuntt E.C."/>
            <person name="Katzourakis A."/>
            <person name="Burkitt-Gray L."/>
            <person name="Ray D.A."/>
            <person name="Sullivan K.A.M."/>
            <person name="Roscito J.G."/>
            <person name="Kirilenko B.M."/>
            <person name="Davalos L.M."/>
            <person name="Corthals A.P."/>
            <person name="Power M.L."/>
            <person name="Jones G."/>
            <person name="Ransome R.D."/>
            <person name="Dechmann D.K.N."/>
            <person name="Locatelli A.G."/>
            <person name="Puechmaille S.J."/>
            <person name="Fedrigo O."/>
            <person name="Jarvis E.D."/>
            <person name="Hiller M."/>
            <person name="Vernes S.C."/>
            <person name="Myers E.W."/>
            <person name="Teeling E.C."/>
        </authorList>
    </citation>
    <scope>NUCLEOTIDE SEQUENCE [LARGE SCALE GENOMIC DNA]</scope>
    <source>
        <strain evidence="12">MMyoMyo1</strain>
        <tissue evidence="12">Flight muscle</tissue>
    </source>
</reference>
<evidence type="ECO:0000256" key="1">
    <source>
        <dbReference type="ARBA" id="ARBA00004613"/>
    </source>
</evidence>
<dbReference type="PIRSF" id="PIRSF001832">
    <property type="entry name" value="PTH"/>
    <property type="match status" value="1"/>
</dbReference>
<comment type="function">
    <text evidence="10">Parathyroid hormone elevates calcium level by dissolving the salts in bone and preventing their renal excretion. Acts by binding to its receptor, PTH1R, activating G protein-coupled receptor signaling. Stimulates [1-14C]-2-deoxy-D-glucose (2DG) transport and glycogen synthesis in osteoblastic cells.</text>
</comment>
<evidence type="ECO:0000256" key="3">
    <source>
        <dbReference type="ARBA" id="ARBA00011605"/>
    </source>
</evidence>
<dbReference type="GO" id="GO:0007267">
    <property type="term" value="P:cell-cell signaling"/>
    <property type="evidence" value="ECO:0007669"/>
    <property type="project" value="TreeGrafter"/>
</dbReference>
<name>A0A7J7VKI1_MYOMY</name>
<evidence type="ECO:0000256" key="4">
    <source>
        <dbReference type="ARBA" id="ARBA00022135"/>
    </source>
</evidence>
<keyword evidence="8 11" id="KW-0732">Signal</keyword>
<evidence type="ECO:0000256" key="10">
    <source>
        <dbReference type="ARBA" id="ARBA00093407"/>
    </source>
</evidence>
<comment type="subcellular location">
    <subcellularLocation>
        <location evidence="1">Secreted</location>
    </subcellularLocation>
</comment>
<evidence type="ECO:0000313" key="13">
    <source>
        <dbReference type="Proteomes" id="UP000527355"/>
    </source>
</evidence>
<keyword evidence="5" id="KW-0964">Secreted</keyword>
<dbReference type="GO" id="GO:0031856">
    <property type="term" value="F:parathyroid hormone receptor binding"/>
    <property type="evidence" value="ECO:0007669"/>
    <property type="project" value="TreeGrafter"/>
</dbReference>